<evidence type="ECO:0000313" key="10">
    <source>
        <dbReference type="Proteomes" id="UP000323521"/>
    </source>
</evidence>
<feature type="binding site" evidence="6">
    <location>
        <position position="94"/>
    </location>
    <ligand>
        <name>NAD(+)</name>
        <dbReference type="ChEBI" id="CHEBI:57540"/>
    </ligand>
</feature>
<accession>A0A3G1KVY2</accession>
<name>A0A3G1KVY2_FORW1</name>
<dbReference type="InterPro" id="IPR008927">
    <property type="entry name" value="6-PGluconate_DH-like_C_sf"/>
</dbReference>
<evidence type="ECO:0000256" key="3">
    <source>
        <dbReference type="ARBA" id="ARBA00023002"/>
    </source>
</evidence>
<dbReference type="InterPro" id="IPR036291">
    <property type="entry name" value="NAD(P)-bd_dom_sf"/>
</dbReference>
<dbReference type="PANTHER" id="PTHR48075">
    <property type="entry name" value="3-HYDROXYACYL-COA DEHYDROGENASE FAMILY PROTEIN"/>
    <property type="match status" value="1"/>
</dbReference>
<comment type="pathway">
    <text evidence="1">Lipid metabolism; butanoate metabolism.</text>
</comment>
<evidence type="ECO:0000256" key="5">
    <source>
        <dbReference type="PIRSR" id="PIRSR000105-1"/>
    </source>
</evidence>
<dbReference type="UniPathway" id="UPA00863"/>
<keyword evidence="3" id="KW-0560">Oxidoreductase</keyword>
<dbReference type="SUPFAM" id="SSF48179">
    <property type="entry name" value="6-phosphogluconate dehydrogenase C-terminal domain-like"/>
    <property type="match status" value="1"/>
</dbReference>
<feature type="site" description="Important for catalytic activity" evidence="5">
    <location>
        <position position="137"/>
    </location>
</feature>
<dbReference type="InterPro" id="IPR006180">
    <property type="entry name" value="3-OHacyl-CoA_DH_CS"/>
</dbReference>
<evidence type="ECO:0000256" key="6">
    <source>
        <dbReference type="PIRSR" id="PIRSR000105-2"/>
    </source>
</evidence>
<evidence type="ECO:0000256" key="2">
    <source>
        <dbReference type="ARBA" id="ARBA00009463"/>
    </source>
</evidence>
<keyword evidence="10" id="KW-1185">Reference proteome</keyword>
<feature type="binding site" evidence="6">
    <location>
        <position position="31"/>
    </location>
    <ligand>
        <name>NAD(+)</name>
        <dbReference type="ChEBI" id="CHEBI:57540"/>
    </ligand>
</feature>
<dbReference type="GO" id="GO:0006635">
    <property type="term" value="P:fatty acid beta-oxidation"/>
    <property type="evidence" value="ECO:0007669"/>
    <property type="project" value="TreeGrafter"/>
</dbReference>
<feature type="domain" description="3-hydroxyacyl-CoA dehydrogenase C-terminal" evidence="7">
    <location>
        <begin position="183"/>
        <end position="279"/>
    </location>
</feature>
<gene>
    <name evidence="9" type="ORF">DCMF_19265</name>
</gene>
<dbReference type="KEGG" id="fwa:DCMF_19265"/>
<protein>
    <recommendedName>
        <fullName evidence="4">3-hydroxybutyryl-CoA dehydrogenase</fullName>
    </recommendedName>
</protein>
<evidence type="ECO:0000259" key="8">
    <source>
        <dbReference type="Pfam" id="PF02737"/>
    </source>
</evidence>
<dbReference type="GO" id="GO:0070403">
    <property type="term" value="F:NAD+ binding"/>
    <property type="evidence" value="ECO:0007669"/>
    <property type="project" value="InterPro"/>
</dbReference>
<feature type="binding site" evidence="6">
    <location>
        <position position="89"/>
    </location>
    <ligand>
        <name>NAD(+)</name>
        <dbReference type="ChEBI" id="CHEBI:57540"/>
    </ligand>
</feature>
<dbReference type="Gene3D" id="3.40.50.720">
    <property type="entry name" value="NAD(P)-binding Rossmann-like Domain"/>
    <property type="match status" value="1"/>
</dbReference>
<dbReference type="EMBL" id="CP017634">
    <property type="protein sequence ID" value="ATW26606.1"/>
    <property type="molecule type" value="Genomic_DNA"/>
</dbReference>
<dbReference type="OrthoDB" id="9815331at2"/>
<evidence type="ECO:0000259" key="7">
    <source>
        <dbReference type="Pfam" id="PF00725"/>
    </source>
</evidence>
<sequence>MKNVLIIGAGTMGAGIAQVVAEAGYHVWLCDMEERFVQKGMSRIKRNLDKKVEKGKLEASAPVMERITPITNYEDAGKQVDLVVEAIAENLEAKEALFIKLDTFLSPDTILASNTSAFSITGMSSKTKRMDKFIGMHFFNPVPLMELVELIKGVGTSAATYEMVQGFVLSLGKTPVQVNEAPGFIVNRMLVPLINEAVCILADGVANAEDIDQAMKLGAGHPMGPLALADLIGLDICLPVMETLYQDFGDPKYRPCPLLKKMVKAGFLGQKTGKGFYTY</sequence>
<dbReference type="PIRSF" id="PIRSF000105">
    <property type="entry name" value="HCDH"/>
    <property type="match status" value="1"/>
</dbReference>
<dbReference type="Pfam" id="PF02737">
    <property type="entry name" value="3HCDH_N"/>
    <property type="match status" value="1"/>
</dbReference>
<dbReference type="InterPro" id="IPR013328">
    <property type="entry name" value="6PGD_dom2"/>
</dbReference>
<feature type="domain" description="3-hydroxyacyl-CoA dehydrogenase NAD binding" evidence="8">
    <location>
        <begin position="4"/>
        <end position="180"/>
    </location>
</feature>
<dbReference type="PROSITE" id="PS00067">
    <property type="entry name" value="3HCDH"/>
    <property type="match status" value="1"/>
</dbReference>
<comment type="similarity">
    <text evidence="2">Belongs to the 3-hydroxyacyl-CoA dehydrogenase family.</text>
</comment>
<feature type="binding site" evidence="6">
    <location>
        <position position="140"/>
    </location>
    <ligand>
        <name>NAD(+)</name>
        <dbReference type="ChEBI" id="CHEBI:57540"/>
    </ligand>
</feature>
<feature type="binding site" evidence="6">
    <location>
        <begin position="8"/>
        <end position="13"/>
    </location>
    <ligand>
        <name>NAD(+)</name>
        <dbReference type="ChEBI" id="CHEBI:57540"/>
    </ligand>
</feature>
<dbReference type="Pfam" id="PF00725">
    <property type="entry name" value="3HCDH"/>
    <property type="match status" value="1"/>
</dbReference>
<dbReference type="RefSeq" id="WP_148135927.1">
    <property type="nucleotide sequence ID" value="NZ_CP017634.1"/>
</dbReference>
<dbReference type="GO" id="GO:0008691">
    <property type="term" value="F:3-hydroxybutyryl-CoA dehydrogenase activity"/>
    <property type="evidence" value="ECO:0007669"/>
    <property type="project" value="TreeGrafter"/>
</dbReference>
<evidence type="ECO:0000313" key="9">
    <source>
        <dbReference type="EMBL" id="ATW26606.1"/>
    </source>
</evidence>
<dbReference type="SUPFAM" id="SSF51735">
    <property type="entry name" value="NAD(P)-binding Rossmann-fold domains"/>
    <property type="match status" value="1"/>
</dbReference>
<dbReference type="Gene3D" id="1.10.1040.10">
    <property type="entry name" value="N-(1-d-carboxylethyl)-l-norvaline Dehydrogenase, domain 2"/>
    <property type="match status" value="1"/>
</dbReference>
<dbReference type="InterPro" id="IPR022694">
    <property type="entry name" value="3-OHacyl-CoA_DH"/>
</dbReference>
<dbReference type="GO" id="GO:0019605">
    <property type="term" value="P:butyrate metabolic process"/>
    <property type="evidence" value="ECO:0007669"/>
    <property type="project" value="UniProtKB-UniPathway"/>
</dbReference>
<reference evidence="9 10" key="1">
    <citation type="submission" date="2016-10" db="EMBL/GenBank/DDBJ databases">
        <title>Complete Genome Sequence of Peptococcaceae strain DCMF.</title>
        <authorList>
            <person name="Edwards R.J."/>
            <person name="Holland S.I."/>
            <person name="Deshpande N.P."/>
            <person name="Wong Y.K."/>
            <person name="Ertan H."/>
            <person name="Manefield M."/>
            <person name="Russell T.L."/>
            <person name="Lee M.J."/>
        </authorList>
    </citation>
    <scope>NUCLEOTIDE SEQUENCE [LARGE SCALE GENOMIC DNA]</scope>
    <source>
        <strain evidence="9 10">DCMF</strain>
    </source>
</reference>
<keyword evidence="6" id="KW-0520">NAD</keyword>
<evidence type="ECO:0000256" key="1">
    <source>
        <dbReference type="ARBA" id="ARBA00005086"/>
    </source>
</evidence>
<feature type="binding site" evidence="6">
    <location>
        <position position="271"/>
    </location>
    <ligand>
        <name>NAD(+)</name>
        <dbReference type="ChEBI" id="CHEBI:57540"/>
    </ligand>
</feature>
<proteinExistence type="inferred from homology"/>
<dbReference type="InterPro" id="IPR006176">
    <property type="entry name" value="3-OHacyl-CoA_DH_NAD-bd"/>
</dbReference>
<dbReference type="InterPro" id="IPR006108">
    <property type="entry name" value="3HC_DH_C"/>
</dbReference>
<evidence type="ECO:0000256" key="4">
    <source>
        <dbReference type="ARBA" id="ARBA00067747"/>
    </source>
</evidence>
<organism evidence="9 10">
    <name type="scientific">Formimonas warabiya</name>
    <dbReference type="NCBI Taxonomy" id="1761012"/>
    <lineage>
        <taxon>Bacteria</taxon>
        <taxon>Bacillati</taxon>
        <taxon>Bacillota</taxon>
        <taxon>Clostridia</taxon>
        <taxon>Eubacteriales</taxon>
        <taxon>Peptococcaceae</taxon>
        <taxon>Candidatus Formimonas</taxon>
    </lineage>
</organism>
<dbReference type="AlphaFoldDB" id="A0A3G1KVY2"/>
<dbReference type="PANTHER" id="PTHR48075:SF5">
    <property type="entry name" value="3-HYDROXYBUTYRYL-COA DEHYDROGENASE"/>
    <property type="match status" value="1"/>
</dbReference>
<dbReference type="Proteomes" id="UP000323521">
    <property type="component" value="Chromosome"/>
</dbReference>
<feature type="binding site" evidence="6">
    <location>
        <position position="116"/>
    </location>
    <ligand>
        <name>NAD(+)</name>
        <dbReference type="ChEBI" id="CHEBI:57540"/>
    </ligand>
</feature>
<dbReference type="FunFam" id="3.40.50.720:FF:000009">
    <property type="entry name" value="Fatty oxidation complex, alpha subunit"/>
    <property type="match status" value="1"/>
</dbReference>